<dbReference type="InterPro" id="IPR024984">
    <property type="entry name" value="DUF3888"/>
</dbReference>
<reference evidence="2 3" key="1">
    <citation type="journal article" date="2001" name="FEMS Microbiol. Lett.">
        <title>Oceanobacillus iheyensis gen. nov., sp. nov., a deep-sea extremely halotolerant and alkaliphilic species isolated from a depth of 1050 m on the Iheya Ridge.</title>
        <authorList>
            <person name="Lu J."/>
            <person name="Nogi Y."/>
            <person name="Takami H."/>
        </authorList>
    </citation>
    <scope>NUCLEOTIDE SEQUENCE [LARGE SCALE GENOMIC DNA]</scope>
    <source>
        <strain evidence="3">DSM 14371 / CIP 107618 / JCM 11309 / KCTC 3954 / HTE831</strain>
    </source>
</reference>
<reference evidence="2 3" key="2">
    <citation type="journal article" date="2002" name="Nucleic Acids Res.">
        <title>Genome sequence of Oceanobacillus iheyensis isolated from the Iheya Ridge and its unexpected adaptive capabilities to extreme environments.</title>
        <authorList>
            <person name="Takami H."/>
            <person name="Takaki Y."/>
            <person name="Uchiyama I."/>
        </authorList>
    </citation>
    <scope>NUCLEOTIDE SEQUENCE [LARGE SCALE GENOMIC DNA]</scope>
    <source>
        <strain evidence="3">DSM 14371 / CIP 107618 / JCM 11309 / KCTC 3954 / HTE831</strain>
    </source>
</reference>
<dbReference type="AlphaFoldDB" id="Q8ETK7"/>
<dbReference type="Pfam" id="PF13027">
    <property type="entry name" value="DUF3888"/>
    <property type="match status" value="1"/>
</dbReference>
<dbReference type="Proteomes" id="UP000000822">
    <property type="component" value="Chromosome"/>
</dbReference>
<feature type="chain" id="PRO_5004305799" description="DUF3888 domain-containing protein" evidence="1">
    <location>
        <begin position="24"/>
        <end position="136"/>
    </location>
</feature>
<accession>Q8ETK7</accession>
<sequence length="136" mass="15618">MKKKCLLVVLIVMFIISHTTAYAETTNQTDTDWCDTLKYAFINSLKEPIDEAIKEIYKDDTFATNEGLSWAPFQTEITEINQIYGVGGEYEITLKIYPYYRAHNTYGEDLVVVNTDGELISYEHVKTFPIIGENLD</sequence>
<dbReference type="EMBL" id="BA000028">
    <property type="protein sequence ID" value="BAC12209.1"/>
    <property type="molecule type" value="Genomic_DNA"/>
</dbReference>
<dbReference type="KEGG" id="oih:OB0253"/>
<dbReference type="OrthoDB" id="2924893at2"/>
<evidence type="ECO:0008006" key="4">
    <source>
        <dbReference type="Google" id="ProtNLM"/>
    </source>
</evidence>
<feature type="signal peptide" evidence="1">
    <location>
        <begin position="1"/>
        <end position="23"/>
    </location>
</feature>
<name>Q8ETK7_OCEIH</name>
<protein>
    <recommendedName>
        <fullName evidence="4">DUF3888 domain-containing protein</fullName>
    </recommendedName>
</protein>
<keyword evidence="3" id="KW-1185">Reference proteome</keyword>
<evidence type="ECO:0000313" key="2">
    <source>
        <dbReference type="EMBL" id="BAC12209.1"/>
    </source>
</evidence>
<proteinExistence type="predicted"/>
<evidence type="ECO:0000313" key="3">
    <source>
        <dbReference type="Proteomes" id="UP000000822"/>
    </source>
</evidence>
<keyword evidence="1" id="KW-0732">Signal</keyword>
<dbReference type="HOGENOM" id="CLU_1904584_0_0_9"/>
<gene>
    <name evidence="2" type="ordered locus">OB0253</name>
</gene>
<organism evidence="2 3">
    <name type="scientific">Oceanobacillus iheyensis (strain DSM 14371 / CIP 107618 / JCM 11309 / KCTC 3954 / HTE831)</name>
    <dbReference type="NCBI Taxonomy" id="221109"/>
    <lineage>
        <taxon>Bacteria</taxon>
        <taxon>Bacillati</taxon>
        <taxon>Bacillota</taxon>
        <taxon>Bacilli</taxon>
        <taxon>Bacillales</taxon>
        <taxon>Bacillaceae</taxon>
        <taxon>Oceanobacillus</taxon>
    </lineage>
</organism>
<evidence type="ECO:0000256" key="1">
    <source>
        <dbReference type="SAM" id="SignalP"/>
    </source>
</evidence>